<evidence type="ECO:0000313" key="2">
    <source>
        <dbReference type="EMBL" id="AKT42985.1"/>
    </source>
</evidence>
<name>A0A0K1EPY2_CHOCO</name>
<keyword evidence="3" id="KW-1185">Reference proteome</keyword>
<proteinExistence type="predicted"/>
<dbReference type="SUPFAM" id="SSF51004">
    <property type="entry name" value="C-terminal (heme d1) domain of cytochrome cd1-nitrite reductase"/>
    <property type="match status" value="1"/>
</dbReference>
<sequence length="662" mass="70054">MRSLYPALLAAPLALTAPSCGQRAPSPASSPSPIAAPLPAPPTAALPDPESHLERDGLAIHFALKPLSADPTRLDPRDEHTAVFTITDAKTGAPIGGLAPLAWMSRRDGPPPDDTACREKIKSYRAGLLSTTPDVDMNTHLLWTLNDDSSLSVINPQVAFSKTKLQRVVSLAGRGAAFAMHPEGDTVYVTLPAARSVAFVDARRGLVTTNVPVGDTPTQVVVAPDGRTVWIGNDGDDTVSVLDARSGVPLSTLRVGRGHHEIVFANRQRDAWIISRDAERAVVVDTADLEVLREVEIGAGATSISASDTASAVYVANPARGEMLLLDVEHRTLAGRIPLRPGVATVQFEPRGRFAFALNPEADELTILDGATGQPRHTLSHLARPDVVAFTPTFAYVRSLDANRVSLLDLAALERPDTPAVVDVQIGQRAPREARDAAQGAPIVALPEGNGAIIGSPGDKALYYYVEGMMAPLGTLLNHGRAPRSVLLEDRSLHEKRPGVYETTVRVGSEGMHDVALLLGSRRLAACLDAKVEPSLGTPATPPPGVTFEPLFDTSAEAEVGAPVTLRFRATPTTTGGASAAPLDPAHLDALIFRFPSGFRWSGAPQAEGDGAFSVTFTPTHAGEYRLMVGVDARGAPMGTLPWAKIKARPRRDVAVEESASR</sequence>
<dbReference type="EMBL" id="CP012159">
    <property type="protein sequence ID" value="AKT42985.1"/>
    <property type="molecule type" value="Genomic_DNA"/>
</dbReference>
<protein>
    <submittedName>
        <fullName evidence="2">Uncharacterized protein</fullName>
    </submittedName>
</protein>
<evidence type="ECO:0000313" key="3">
    <source>
        <dbReference type="Proteomes" id="UP000067626"/>
    </source>
</evidence>
<dbReference type="PANTHER" id="PTHR47197">
    <property type="entry name" value="PROTEIN NIRF"/>
    <property type="match status" value="1"/>
</dbReference>
<feature type="compositionally biased region" description="Pro residues" evidence="1">
    <location>
        <begin position="28"/>
        <end position="44"/>
    </location>
</feature>
<reference evidence="2 3" key="1">
    <citation type="submission" date="2015-07" db="EMBL/GenBank/DDBJ databases">
        <title>Genome analysis of myxobacterium Chondromyces crocatus Cm c5 reveals a high potential for natural compound synthesis and the genetic basis for the loss of fruiting body formation.</title>
        <authorList>
            <person name="Zaburannyi N."/>
            <person name="Bunk B."/>
            <person name="Maier J."/>
            <person name="Overmann J."/>
            <person name="Mueller R."/>
        </authorList>
    </citation>
    <scope>NUCLEOTIDE SEQUENCE [LARGE SCALE GENOMIC DNA]</scope>
    <source>
        <strain evidence="2 3">Cm c5</strain>
    </source>
</reference>
<dbReference type="STRING" id="52.CMC5_072130"/>
<dbReference type="Gene3D" id="2.130.10.10">
    <property type="entry name" value="YVTN repeat-like/Quinoprotein amine dehydrogenase"/>
    <property type="match status" value="2"/>
</dbReference>
<dbReference type="RefSeq" id="WP_063796403.1">
    <property type="nucleotide sequence ID" value="NZ_CP012159.1"/>
</dbReference>
<dbReference type="KEGG" id="ccro:CMC5_072130"/>
<dbReference type="PANTHER" id="PTHR47197:SF3">
    <property type="entry name" value="DIHYDRO-HEME D1 DEHYDROGENASE"/>
    <property type="match status" value="1"/>
</dbReference>
<dbReference type="PATRIC" id="fig|52.7.peg.7925"/>
<organism evidence="2 3">
    <name type="scientific">Chondromyces crocatus</name>
    <dbReference type="NCBI Taxonomy" id="52"/>
    <lineage>
        <taxon>Bacteria</taxon>
        <taxon>Pseudomonadati</taxon>
        <taxon>Myxococcota</taxon>
        <taxon>Polyangia</taxon>
        <taxon>Polyangiales</taxon>
        <taxon>Polyangiaceae</taxon>
        <taxon>Chondromyces</taxon>
    </lineage>
</organism>
<dbReference type="InterPro" id="IPR011048">
    <property type="entry name" value="Haem_d1_sf"/>
</dbReference>
<gene>
    <name evidence="2" type="ORF">CMC5_072130</name>
</gene>
<dbReference type="InterPro" id="IPR015943">
    <property type="entry name" value="WD40/YVTN_repeat-like_dom_sf"/>
</dbReference>
<dbReference type="InterPro" id="IPR051200">
    <property type="entry name" value="Host-pathogen_enzymatic-act"/>
</dbReference>
<dbReference type="Proteomes" id="UP000067626">
    <property type="component" value="Chromosome"/>
</dbReference>
<accession>A0A0K1EPY2</accession>
<feature type="region of interest" description="Disordered" evidence="1">
    <location>
        <begin position="19"/>
        <end position="51"/>
    </location>
</feature>
<evidence type="ECO:0000256" key="1">
    <source>
        <dbReference type="SAM" id="MobiDB-lite"/>
    </source>
</evidence>
<dbReference type="AlphaFoldDB" id="A0A0K1EPY2"/>